<dbReference type="InterPro" id="IPR011856">
    <property type="entry name" value="tRNA_endonuc-like_dom_sf"/>
</dbReference>
<dbReference type="CDD" id="cd20736">
    <property type="entry name" value="PoNe_Nuclease"/>
    <property type="match status" value="1"/>
</dbReference>
<gene>
    <name evidence="3" type="ORF">A1QC_01675</name>
</gene>
<dbReference type="PANTHER" id="PTHR34039:SF1">
    <property type="entry name" value="UPF0102 PROTEIN YRAN"/>
    <property type="match status" value="1"/>
</dbReference>
<dbReference type="Pfam" id="PF02021">
    <property type="entry name" value="UPF0102"/>
    <property type="match status" value="1"/>
</dbReference>
<protein>
    <recommendedName>
        <fullName evidence="2">UPF0102 protein A1QC_01675</fullName>
    </recommendedName>
</protein>
<reference evidence="3 4" key="1">
    <citation type="journal article" date="2012" name="Science">
        <title>Ecological populations of bacteria act as socially cohesive units of antibiotic production and resistance.</title>
        <authorList>
            <person name="Cordero O.X."/>
            <person name="Wildschutte H."/>
            <person name="Kirkup B."/>
            <person name="Proehl S."/>
            <person name="Ngo L."/>
            <person name="Hussain F."/>
            <person name="Le Roux F."/>
            <person name="Mincer T."/>
            <person name="Polz M.F."/>
        </authorList>
    </citation>
    <scope>NUCLEOTIDE SEQUENCE [LARGE SCALE GENOMIC DNA]</scope>
    <source>
        <strain evidence="3 4">1S-45</strain>
    </source>
</reference>
<dbReference type="OrthoDB" id="9794876at2"/>
<dbReference type="Proteomes" id="UP000094070">
    <property type="component" value="Unassembled WGS sequence"/>
</dbReference>
<sequence length="125" mass="14798">MRVFNRNNKREIGSQYETLAKEYLSRQGLQYLESNYHSRFGEIDLIMSQENTLVFIEVKYRKSQQFGHAAEMVNYQKSQKLIKTAMVWLKRHGHTINNTSFRFDVIAIHQQGNDIEWIKNAITQG</sequence>
<dbReference type="AlphaFoldDB" id="A0A1E5E1L4"/>
<name>A0A1E5E1L4_9VIBR</name>
<dbReference type="PANTHER" id="PTHR34039">
    <property type="entry name" value="UPF0102 PROTEIN YRAN"/>
    <property type="match status" value="1"/>
</dbReference>
<dbReference type="Gene3D" id="3.40.1350.10">
    <property type="match status" value="1"/>
</dbReference>
<dbReference type="GO" id="GO:0003676">
    <property type="term" value="F:nucleic acid binding"/>
    <property type="evidence" value="ECO:0007669"/>
    <property type="project" value="InterPro"/>
</dbReference>
<dbReference type="RefSeq" id="WP_017026138.1">
    <property type="nucleotide sequence ID" value="NZ_AJYK02000071.1"/>
</dbReference>
<organism evidence="3 4">
    <name type="scientific">Vibrio rumoiensis 1S-45</name>
    <dbReference type="NCBI Taxonomy" id="1188252"/>
    <lineage>
        <taxon>Bacteria</taxon>
        <taxon>Pseudomonadati</taxon>
        <taxon>Pseudomonadota</taxon>
        <taxon>Gammaproteobacteria</taxon>
        <taxon>Vibrionales</taxon>
        <taxon>Vibrionaceae</taxon>
        <taxon>Vibrio</taxon>
    </lineage>
</organism>
<dbReference type="STRING" id="1188252.A1QC_01675"/>
<dbReference type="InterPro" id="IPR011335">
    <property type="entry name" value="Restrct_endonuc-II-like"/>
</dbReference>
<dbReference type="EMBL" id="AJYK02000071">
    <property type="protein sequence ID" value="OEF24989.1"/>
    <property type="molecule type" value="Genomic_DNA"/>
</dbReference>
<comment type="caution">
    <text evidence="3">The sequence shown here is derived from an EMBL/GenBank/DDBJ whole genome shotgun (WGS) entry which is preliminary data.</text>
</comment>
<evidence type="ECO:0000313" key="4">
    <source>
        <dbReference type="Proteomes" id="UP000094070"/>
    </source>
</evidence>
<dbReference type="SUPFAM" id="SSF52980">
    <property type="entry name" value="Restriction endonuclease-like"/>
    <property type="match status" value="1"/>
</dbReference>
<accession>A0A1E5E1L4</accession>
<dbReference type="HAMAP" id="MF_00048">
    <property type="entry name" value="UPF0102"/>
    <property type="match status" value="1"/>
</dbReference>
<dbReference type="eggNOG" id="COG0792">
    <property type="taxonomic scope" value="Bacteria"/>
</dbReference>
<dbReference type="NCBIfam" id="NF009150">
    <property type="entry name" value="PRK12497.1-3"/>
    <property type="match status" value="1"/>
</dbReference>
<evidence type="ECO:0000256" key="2">
    <source>
        <dbReference type="HAMAP-Rule" id="MF_00048"/>
    </source>
</evidence>
<keyword evidence="4" id="KW-1185">Reference proteome</keyword>
<dbReference type="InterPro" id="IPR003509">
    <property type="entry name" value="UPF0102_YraN-like"/>
</dbReference>
<evidence type="ECO:0000256" key="1">
    <source>
        <dbReference type="ARBA" id="ARBA00006738"/>
    </source>
</evidence>
<evidence type="ECO:0000313" key="3">
    <source>
        <dbReference type="EMBL" id="OEF24989.1"/>
    </source>
</evidence>
<comment type="similarity">
    <text evidence="1 2">Belongs to the UPF0102 family.</text>
</comment>
<proteinExistence type="inferred from homology"/>
<dbReference type="NCBIfam" id="TIGR00252">
    <property type="entry name" value="YraN family protein"/>
    <property type="match status" value="1"/>
</dbReference>